<dbReference type="EMBL" id="CP036279">
    <property type="protein sequence ID" value="QDU61146.1"/>
    <property type="molecule type" value="Genomic_DNA"/>
</dbReference>
<organism evidence="9 10">
    <name type="scientific">Kolteria novifilia</name>
    <dbReference type="NCBI Taxonomy" id="2527975"/>
    <lineage>
        <taxon>Bacteria</taxon>
        <taxon>Pseudomonadati</taxon>
        <taxon>Planctomycetota</taxon>
        <taxon>Planctomycetia</taxon>
        <taxon>Kolteriales</taxon>
        <taxon>Kolteriaceae</taxon>
        <taxon>Kolteria</taxon>
    </lineage>
</organism>
<feature type="transmembrane region" description="Helical" evidence="8">
    <location>
        <begin position="257"/>
        <end position="275"/>
    </location>
</feature>
<evidence type="ECO:0000256" key="3">
    <source>
        <dbReference type="ARBA" id="ARBA00022679"/>
    </source>
</evidence>
<dbReference type="GO" id="GO:0005886">
    <property type="term" value="C:plasma membrane"/>
    <property type="evidence" value="ECO:0007669"/>
    <property type="project" value="UniProtKB-SubCell"/>
</dbReference>
<name>A0A518B2J0_9BACT</name>
<dbReference type="InterPro" id="IPR018584">
    <property type="entry name" value="GT87"/>
</dbReference>
<sequence>MRLTRSHFSNPASIQVAWLLWGTLLATVLVLTVLQPEKKTVTPAYRAWTSAFWSQSTYATDDQSQSFYRYPPTFSVAFGPILLLPHLLGETLWRVLGLVLLSTSLWRLSKIGHHRDSSAFLIVTLLTLPASLASAKNGQVNLLLVGLVGHAFADLSLRRWNRSALFVTAAFMLKPLALVPALLIGTLYPRTAKPLLLGLAGCLLVPFACVSSAFVWDQYALNAVQLWRFSGSIEHRFCDLGGMARCFGVADPSPLLGPLRLIAAPLTLLGCALGIRRHGHRCGPIVIFAGSMCYLMLFNPMTETNSYVMLGPAIGLFGAWAFLRDNHPREAWFLTALAIGIGCDNLGNPIHPWTNLWFKAFVCLLFVGYLVVKIARPSPERAMLKLWRARALTPPAATST</sequence>
<keyword evidence="4 8" id="KW-0812">Transmembrane</keyword>
<dbReference type="AlphaFoldDB" id="A0A518B2J0"/>
<evidence type="ECO:0000256" key="5">
    <source>
        <dbReference type="ARBA" id="ARBA00022989"/>
    </source>
</evidence>
<dbReference type="Pfam" id="PF09594">
    <property type="entry name" value="GT87"/>
    <property type="match status" value="1"/>
</dbReference>
<evidence type="ECO:0000256" key="4">
    <source>
        <dbReference type="ARBA" id="ARBA00022692"/>
    </source>
</evidence>
<protein>
    <recommendedName>
        <fullName evidence="11">DUF2029 domain-containing protein</fullName>
    </recommendedName>
</protein>
<feature type="transmembrane region" description="Helical" evidence="8">
    <location>
        <begin position="282"/>
        <end position="301"/>
    </location>
</feature>
<comment type="subcellular location">
    <subcellularLocation>
        <location evidence="1">Cell membrane</location>
        <topology evidence="1">Multi-pass membrane protein</topology>
    </subcellularLocation>
</comment>
<reference evidence="9 10" key="1">
    <citation type="submission" date="2019-02" db="EMBL/GenBank/DDBJ databases">
        <title>Deep-cultivation of Planctomycetes and their phenomic and genomic characterization uncovers novel biology.</title>
        <authorList>
            <person name="Wiegand S."/>
            <person name="Jogler M."/>
            <person name="Boedeker C."/>
            <person name="Pinto D."/>
            <person name="Vollmers J."/>
            <person name="Rivas-Marin E."/>
            <person name="Kohn T."/>
            <person name="Peeters S.H."/>
            <person name="Heuer A."/>
            <person name="Rast P."/>
            <person name="Oberbeckmann S."/>
            <person name="Bunk B."/>
            <person name="Jeske O."/>
            <person name="Meyerdierks A."/>
            <person name="Storesund J.E."/>
            <person name="Kallscheuer N."/>
            <person name="Luecker S."/>
            <person name="Lage O.M."/>
            <person name="Pohl T."/>
            <person name="Merkel B.J."/>
            <person name="Hornburger P."/>
            <person name="Mueller R.-W."/>
            <person name="Bruemmer F."/>
            <person name="Labrenz M."/>
            <person name="Spormann A.M."/>
            <person name="Op den Camp H."/>
            <person name="Overmann J."/>
            <person name="Amann R."/>
            <person name="Jetten M.S.M."/>
            <person name="Mascher T."/>
            <person name="Medema M.H."/>
            <person name="Devos D.P."/>
            <person name="Kaster A.-K."/>
            <person name="Ovreas L."/>
            <person name="Rohde M."/>
            <person name="Galperin M.Y."/>
            <person name="Jogler C."/>
        </authorList>
    </citation>
    <scope>NUCLEOTIDE SEQUENCE [LARGE SCALE GENOMIC DNA]</scope>
    <source>
        <strain evidence="9 10">Pan216</strain>
    </source>
</reference>
<feature type="transmembrane region" description="Helical" evidence="8">
    <location>
        <begin position="12"/>
        <end position="34"/>
    </location>
</feature>
<dbReference type="Proteomes" id="UP000317093">
    <property type="component" value="Chromosome"/>
</dbReference>
<evidence type="ECO:0008006" key="11">
    <source>
        <dbReference type="Google" id="ProtNLM"/>
    </source>
</evidence>
<feature type="transmembrane region" description="Helical" evidence="8">
    <location>
        <begin position="164"/>
        <end position="188"/>
    </location>
</feature>
<evidence type="ECO:0000256" key="6">
    <source>
        <dbReference type="ARBA" id="ARBA00023136"/>
    </source>
</evidence>
<keyword evidence="6 8" id="KW-0472">Membrane</keyword>
<dbReference type="GO" id="GO:0016758">
    <property type="term" value="F:hexosyltransferase activity"/>
    <property type="evidence" value="ECO:0007669"/>
    <property type="project" value="InterPro"/>
</dbReference>
<feature type="transmembrane region" description="Helical" evidence="8">
    <location>
        <begin position="195"/>
        <end position="216"/>
    </location>
</feature>
<feature type="transmembrane region" description="Helical" evidence="8">
    <location>
        <begin position="120"/>
        <end position="144"/>
    </location>
</feature>
<evidence type="ECO:0000313" key="9">
    <source>
        <dbReference type="EMBL" id="QDU61146.1"/>
    </source>
</evidence>
<keyword evidence="3" id="KW-0808">Transferase</keyword>
<keyword evidence="10" id="KW-1185">Reference proteome</keyword>
<keyword evidence="5 8" id="KW-1133">Transmembrane helix</keyword>
<dbReference type="KEGG" id="knv:Pan216_20000"/>
<evidence type="ECO:0000256" key="7">
    <source>
        <dbReference type="ARBA" id="ARBA00024033"/>
    </source>
</evidence>
<keyword evidence="2" id="KW-1003">Cell membrane</keyword>
<evidence type="ECO:0000256" key="2">
    <source>
        <dbReference type="ARBA" id="ARBA00022475"/>
    </source>
</evidence>
<comment type="similarity">
    <text evidence="7">Belongs to the glycosyltransferase 87 family.</text>
</comment>
<evidence type="ECO:0000313" key="10">
    <source>
        <dbReference type="Proteomes" id="UP000317093"/>
    </source>
</evidence>
<accession>A0A518B2J0</accession>
<proteinExistence type="inferred from homology"/>
<evidence type="ECO:0000256" key="1">
    <source>
        <dbReference type="ARBA" id="ARBA00004651"/>
    </source>
</evidence>
<dbReference type="OrthoDB" id="8096476at2"/>
<evidence type="ECO:0000256" key="8">
    <source>
        <dbReference type="SAM" id="Phobius"/>
    </source>
</evidence>
<feature type="transmembrane region" description="Helical" evidence="8">
    <location>
        <begin position="356"/>
        <end position="375"/>
    </location>
</feature>
<gene>
    <name evidence="9" type="ORF">Pan216_20000</name>
</gene>
<dbReference type="RefSeq" id="WP_145257778.1">
    <property type="nucleotide sequence ID" value="NZ_CP036279.1"/>
</dbReference>